<organism evidence="1 2">
    <name type="scientific">Vagococcus salmoninarum</name>
    <dbReference type="NCBI Taxonomy" id="2739"/>
    <lineage>
        <taxon>Bacteria</taxon>
        <taxon>Bacillati</taxon>
        <taxon>Bacillota</taxon>
        <taxon>Bacilli</taxon>
        <taxon>Lactobacillales</taxon>
        <taxon>Enterococcaceae</taxon>
        <taxon>Vagococcus</taxon>
    </lineage>
</organism>
<protein>
    <submittedName>
        <fullName evidence="1">Uncharacterized protein</fullName>
    </submittedName>
</protein>
<comment type="caution">
    <text evidence="1">The sequence shown here is derived from an EMBL/GenBank/DDBJ whole genome shotgun (WGS) entry which is preliminary data.</text>
</comment>
<name>A0A429ZSD0_9ENTE</name>
<dbReference type="EMBL" id="NGJU01000006">
    <property type="protein sequence ID" value="RST96644.1"/>
    <property type="molecule type" value="Genomic_DNA"/>
</dbReference>
<evidence type="ECO:0000313" key="2">
    <source>
        <dbReference type="Proteomes" id="UP000287239"/>
    </source>
</evidence>
<keyword evidence="2" id="KW-1185">Reference proteome</keyword>
<dbReference type="Proteomes" id="UP000287239">
    <property type="component" value="Unassembled WGS sequence"/>
</dbReference>
<accession>A0A429ZSD0</accession>
<gene>
    <name evidence="1" type="ORF">CBF35_05270</name>
</gene>
<evidence type="ECO:0000313" key="1">
    <source>
        <dbReference type="EMBL" id="RST96644.1"/>
    </source>
</evidence>
<dbReference type="GeneID" id="98567774"/>
<dbReference type="AlphaFoldDB" id="A0A429ZSD0"/>
<reference evidence="1 2" key="1">
    <citation type="submission" date="2017-05" db="EMBL/GenBank/DDBJ databases">
        <title>Vagococcus spp. assemblies.</title>
        <authorList>
            <person name="Gulvik C.A."/>
        </authorList>
    </citation>
    <scope>NUCLEOTIDE SEQUENCE [LARGE SCALE GENOMIC DNA]</scope>
    <source>
        <strain evidence="1 2">NCFB 2777</strain>
    </source>
</reference>
<sequence length="86" mass="10151">MSKYQRSGMKIEVHVPNELIQFLKSNAPYDNRDLENFFEFDLRRNELAVETNYATHAWANAHKGHIAEIIERLQLNSEPLVKPKER</sequence>
<proteinExistence type="predicted"/>
<dbReference type="RefSeq" id="WP_126778924.1">
    <property type="nucleotide sequence ID" value="NZ_NGJU01000006.1"/>
</dbReference>